<dbReference type="PANTHER" id="PTHR24221">
    <property type="entry name" value="ATP-BINDING CASSETTE SUB-FAMILY B"/>
    <property type="match status" value="1"/>
</dbReference>
<feature type="non-terminal residue" evidence="1">
    <location>
        <position position="1"/>
    </location>
</feature>
<gene>
    <name evidence="1" type="ORF">ANCDUO_27633</name>
</gene>
<dbReference type="SUPFAM" id="SSF52540">
    <property type="entry name" value="P-loop containing nucleoside triphosphate hydrolases"/>
    <property type="match status" value="1"/>
</dbReference>
<dbReference type="Proteomes" id="UP000054047">
    <property type="component" value="Unassembled WGS sequence"/>
</dbReference>
<evidence type="ECO:0000313" key="2">
    <source>
        <dbReference type="Proteomes" id="UP000054047"/>
    </source>
</evidence>
<name>A0A0C2BYI7_9BILA</name>
<keyword evidence="2" id="KW-1185">Reference proteome</keyword>
<organism evidence="1 2">
    <name type="scientific">Ancylostoma duodenale</name>
    <dbReference type="NCBI Taxonomy" id="51022"/>
    <lineage>
        <taxon>Eukaryota</taxon>
        <taxon>Metazoa</taxon>
        <taxon>Ecdysozoa</taxon>
        <taxon>Nematoda</taxon>
        <taxon>Chromadorea</taxon>
        <taxon>Rhabditida</taxon>
        <taxon>Rhabditina</taxon>
        <taxon>Rhabditomorpha</taxon>
        <taxon>Strongyloidea</taxon>
        <taxon>Ancylostomatidae</taxon>
        <taxon>Ancylostomatinae</taxon>
        <taxon>Ancylostoma</taxon>
    </lineage>
</organism>
<dbReference type="InterPro" id="IPR027417">
    <property type="entry name" value="P-loop_NTPase"/>
</dbReference>
<sequence>LAFPETERSCYFPQCLLQLSYKEAYASPAGIELGGQARHNSRVSWTVRMRKKYSHGAAGAILQSGEKLVDGDNIKNLNIRSLREQVCIVSQEPTLFDCTLRENICYGLEQEPPYENIVEAAKMANIHNFILGLPQ</sequence>
<proteinExistence type="predicted"/>
<feature type="non-terminal residue" evidence="1">
    <location>
        <position position="135"/>
    </location>
</feature>
<dbReference type="GO" id="GO:0016020">
    <property type="term" value="C:membrane"/>
    <property type="evidence" value="ECO:0007669"/>
    <property type="project" value="TreeGrafter"/>
</dbReference>
<dbReference type="InterPro" id="IPR039421">
    <property type="entry name" value="Type_1_exporter"/>
</dbReference>
<dbReference type="PANTHER" id="PTHR24221:SF557">
    <property type="entry name" value="P-GLYCOPROTEIN RELATED"/>
    <property type="match status" value="1"/>
</dbReference>
<dbReference type="GO" id="GO:0042626">
    <property type="term" value="F:ATPase-coupled transmembrane transporter activity"/>
    <property type="evidence" value="ECO:0007669"/>
    <property type="project" value="TreeGrafter"/>
</dbReference>
<dbReference type="EMBL" id="KN795787">
    <property type="protein sequence ID" value="KIH42382.1"/>
    <property type="molecule type" value="Genomic_DNA"/>
</dbReference>
<evidence type="ECO:0008006" key="3">
    <source>
        <dbReference type="Google" id="ProtNLM"/>
    </source>
</evidence>
<protein>
    <recommendedName>
        <fullName evidence="3">ABC transporter domain-containing protein</fullName>
    </recommendedName>
</protein>
<reference evidence="1 2" key="1">
    <citation type="submission" date="2013-12" db="EMBL/GenBank/DDBJ databases">
        <title>Draft genome of the parsitic nematode Ancylostoma duodenale.</title>
        <authorList>
            <person name="Mitreva M."/>
        </authorList>
    </citation>
    <scope>NUCLEOTIDE SEQUENCE [LARGE SCALE GENOMIC DNA]</scope>
    <source>
        <strain evidence="1 2">Zhejiang</strain>
    </source>
</reference>
<evidence type="ECO:0000313" key="1">
    <source>
        <dbReference type="EMBL" id="KIH42382.1"/>
    </source>
</evidence>
<dbReference type="Gene3D" id="3.40.50.300">
    <property type="entry name" value="P-loop containing nucleotide triphosphate hydrolases"/>
    <property type="match status" value="1"/>
</dbReference>
<dbReference type="AlphaFoldDB" id="A0A0C2BYI7"/>
<dbReference type="OrthoDB" id="6500128at2759"/>
<accession>A0A0C2BYI7</accession>